<comment type="caution">
    <text evidence="2">The sequence shown here is derived from an EMBL/GenBank/DDBJ whole genome shotgun (WGS) entry which is preliminary data.</text>
</comment>
<dbReference type="GO" id="GO:0010288">
    <property type="term" value="P:response to lead ion"/>
    <property type="evidence" value="ECO:0007669"/>
    <property type="project" value="TreeGrafter"/>
</dbReference>
<dbReference type="Proteomes" id="UP000824410">
    <property type="component" value="Unassembled WGS sequence"/>
</dbReference>
<dbReference type="InterPro" id="IPR036390">
    <property type="entry name" value="WH_DNA-bd_sf"/>
</dbReference>
<dbReference type="GO" id="GO:0097063">
    <property type="term" value="F:cadmium ion sensor activity"/>
    <property type="evidence" value="ECO:0007669"/>
    <property type="project" value="TreeGrafter"/>
</dbReference>
<feature type="domain" description="HTH arsR-type" evidence="1">
    <location>
        <begin position="26"/>
        <end position="121"/>
    </location>
</feature>
<dbReference type="PANTHER" id="PTHR39168:SF1">
    <property type="entry name" value="TRANSCRIPTIONAL REGULATORY PROTEIN"/>
    <property type="match status" value="1"/>
</dbReference>
<proteinExistence type="predicted"/>
<dbReference type="AlphaFoldDB" id="A0AAP2NUB5"/>
<sequence>MSSLLKSRKNGVFPVRSTQPDLLTEENEHLERSISNVASAIADPSRVSILCALMDGKAWTATELSTVAGVTPSTASAHLAKLLNSQLITYLSQGRHRYYRLAGTDIAALIETLMGVSMKMKSHPPTTTPITLRKARTCYNHLAGEIAVKIYQSMQKRGWILIEENKLSTFGIDGFKQLGIKLPIKTTKKMVCECLDWSERSMHLSGVAGAELLKIFEQNGWINRIKGYREVSFTSTGKKALKRYFEIDIT</sequence>
<dbReference type="InterPro" id="IPR036388">
    <property type="entry name" value="WH-like_DNA-bd_sf"/>
</dbReference>
<gene>
    <name evidence="2" type="ORF">EX242_01670</name>
</gene>
<dbReference type="PROSITE" id="PS50987">
    <property type="entry name" value="HTH_ARSR_2"/>
    <property type="match status" value="1"/>
</dbReference>
<dbReference type="SMART" id="SM00418">
    <property type="entry name" value="HTH_ARSR"/>
    <property type="match status" value="1"/>
</dbReference>
<dbReference type="GO" id="GO:0003677">
    <property type="term" value="F:DNA binding"/>
    <property type="evidence" value="ECO:0007669"/>
    <property type="project" value="TreeGrafter"/>
</dbReference>
<dbReference type="SUPFAM" id="SSF46785">
    <property type="entry name" value="Winged helix' DNA-binding domain"/>
    <property type="match status" value="1"/>
</dbReference>
<dbReference type="Pfam" id="PF01022">
    <property type="entry name" value="HTH_5"/>
    <property type="match status" value="1"/>
</dbReference>
<dbReference type="PANTHER" id="PTHR39168">
    <property type="entry name" value="TRANSCRIPTIONAL REGULATOR-RELATED"/>
    <property type="match status" value="1"/>
</dbReference>
<evidence type="ECO:0000313" key="2">
    <source>
        <dbReference type="EMBL" id="MBX6978978.1"/>
    </source>
</evidence>
<dbReference type="Gene3D" id="1.10.10.10">
    <property type="entry name" value="Winged helix-like DNA-binding domain superfamily/Winged helix DNA-binding domain"/>
    <property type="match status" value="1"/>
</dbReference>
<dbReference type="GO" id="GO:0032791">
    <property type="term" value="F:lead ion binding"/>
    <property type="evidence" value="ECO:0007669"/>
    <property type="project" value="TreeGrafter"/>
</dbReference>
<dbReference type="GO" id="GO:0003700">
    <property type="term" value="F:DNA-binding transcription factor activity"/>
    <property type="evidence" value="ECO:0007669"/>
    <property type="project" value="InterPro"/>
</dbReference>
<organism evidence="2 3">
    <name type="scientific">Providencia rettgeri</name>
    <dbReference type="NCBI Taxonomy" id="587"/>
    <lineage>
        <taxon>Bacteria</taxon>
        <taxon>Pseudomonadati</taxon>
        <taxon>Pseudomonadota</taxon>
        <taxon>Gammaproteobacteria</taxon>
        <taxon>Enterobacterales</taxon>
        <taxon>Morganellaceae</taxon>
        <taxon>Providencia</taxon>
    </lineage>
</organism>
<dbReference type="NCBIfam" id="NF033788">
    <property type="entry name" value="HTH_metalloreg"/>
    <property type="match status" value="1"/>
</dbReference>
<accession>A0AAP2NUB5</accession>
<evidence type="ECO:0000313" key="3">
    <source>
        <dbReference type="Proteomes" id="UP000824410"/>
    </source>
</evidence>
<dbReference type="PRINTS" id="PR00778">
    <property type="entry name" value="HTHARSR"/>
</dbReference>
<dbReference type="InterPro" id="IPR011991">
    <property type="entry name" value="ArsR-like_HTH"/>
</dbReference>
<protein>
    <submittedName>
        <fullName evidence="2">ArsR family transcriptional regulator</fullName>
    </submittedName>
</protein>
<dbReference type="CDD" id="cd00090">
    <property type="entry name" value="HTH_ARSR"/>
    <property type="match status" value="1"/>
</dbReference>
<evidence type="ECO:0000259" key="1">
    <source>
        <dbReference type="PROSITE" id="PS50987"/>
    </source>
</evidence>
<reference evidence="2" key="1">
    <citation type="submission" date="2019-02" db="EMBL/GenBank/DDBJ databases">
        <title>Genomic characterization of isolates from hospital effluents in KZN, South Africa.</title>
        <authorList>
            <person name="Ntshobeni N."/>
            <person name="Allam M."/>
            <person name="Ismail A."/>
            <person name="Amoako D."/>
            <person name="Essack S."/>
            <person name="Chenia H."/>
        </authorList>
    </citation>
    <scope>NUCLEOTIDE SEQUENCE</scope>
    <source>
        <strain evidence="2">AFE97_S1</strain>
    </source>
</reference>
<dbReference type="EMBL" id="SHDO01000003">
    <property type="protein sequence ID" value="MBX6978978.1"/>
    <property type="molecule type" value="Genomic_DNA"/>
</dbReference>
<dbReference type="GO" id="GO:0046686">
    <property type="term" value="P:response to cadmium ion"/>
    <property type="evidence" value="ECO:0007669"/>
    <property type="project" value="TreeGrafter"/>
</dbReference>
<dbReference type="InterPro" id="IPR052543">
    <property type="entry name" value="HTH_Metal-responsive_Reg"/>
</dbReference>
<dbReference type="InterPro" id="IPR001845">
    <property type="entry name" value="HTH_ArsR_DNA-bd_dom"/>
</dbReference>
<name>A0AAP2NUB5_PRORE</name>